<feature type="domain" description="Dynein heavy chain ATP-binding dynein motor region" evidence="20">
    <location>
        <begin position="1506"/>
        <end position="1727"/>
    </location>
</feature>
<feature type="coiled-coil region" evidence="14">
    <location>
        <begin position="1362"/>
        <end position="1424"/>
    </location>
</feature>
<dbReference type="InterPro" id="IPR026983">
    <property type="entry name" value="DHC"/>
</dbReference>
<dbReference type="GO" id="GO:0005524">
    <property type="term" value="F:ATP binding"/>
    <property type="evidence" value="ECO:0007669"/>
    <property type="project" value="UniProtKB-KW"/>
</dbReference>
<feature type="domain" description="Dynein heavy chain AAA 5 extension" evidence="21">
    <location>
        <begin position="307"/>
        <end position="455"/>
    </location>
</feature>
<dbReference type="InterPro" id="IPR041466">
    <property type="entry name" value="Dynein_AAA5_ext"/>
</dbReference>
<organism evidence="25">
    <name type="scientific">Micromonas pusilla</name>
    <name type="common">Picoplanktonic green alga</name>
    <name type="synonym">Chromulina pusilla</name>
    <dbReference type="NCBI Taxonomy" id="38833"/>
    <lineage>
        <taxon>Eukaryota</taxon>
        <taxon>Viridiplantae</taxon>
        <taxon>Chlorophyta</taxon>
        <taxon>Mamiellophyceae</taxon>
        <taxon>Mamiellales</taxon>
        <taxon>Mamiellaceae</taxon>
        <taxon>Micromonas</taxon>
    </lineage>
</organism>
<dbReference type="InterPro" id="IPR004273">
    <property type="entry name" value="Dynein_heavy_D6_P-loop"/>
</dbReference>
<dbReference type="GO" id="GO:0045505">
    <property type="term" value="F:dynein intermediate chain binding"/>
    <property type="evidence" value="ECO:0007669"/>
    <property type="project" value="InterPro"/>
</dbReference>
<dbReference type="Pfam" id="PF18198">
    <property type="entry name" value="AAA_lid_11"/>
    <property type="match status" value="1"/>
</dbReference>
<dbReference type="EMBL" id="HBEV01003857">
    <property type="protein sequence ID" value="CAD8581023.1"/>
    <property type="molecule type" value="Transcribed_RNA"/>
</dbReference>
<dbReference type="Gene3D" id="1.20.920.20">
    <property type="match status" value="1"/>
</dbReference>
<dbReference type="Pfam" id="PF17857">
    <property type="entry name" value="AAA_lid_1"/>
    <property type="match status" value="1"/>
</dbReference>
<keyword evidence="9 14" id="KW-0175">Coiled coil</keyword>
<evidence type="ECO:0000256" key="5">
    <source>
        <dbReference type="ARBA" id="ARBA00022741"/>
    </source>
</evidence>
<dbReference type="GO" id="GO:0005874">
    <property type="term" value="C:microtubule"/>
    <property type="evidence" value="ECO:0007669"/>
    <property type="project" value="UniProtKB-KW"/>
</dbReference>
<name>A0A7S0KGM3_MICPS</name>
<keyword evidence="13" id="KW-0966">Cell projection</keyword>
<dbReference type="InterPro" id="IPR024317">
    <property type="entry name" value="Dynein_heavy_chain_D4_dom"/>
</dbReference>
<feature type="domain" description="Dynein heavy chain AAA lid" evidence="23">
    <location>
        <begin position="2132"/>
        <end position="2269"/>
    </location>
</feature>
<dbReference type="Gene3D" id="1.10.8.710">
    <property type="match status" value="1"/>
</dbReference>
<evidence type="ECO:0000259" key="23">
    <source>
        <dbReference type="Pfam" id="PF18198"/>
    </source>
</evidence>
<dbReference type="Gene3D" id="1.20.1270.280">
    <property type="match status" value="1"/>
</dbReference>
<evidence type="ECO:0000259" key="17">
    <source>
        <dbReference type="Pfam" id="PF12774"/>
    </source>
</evidence>
<keyword evidence="11" id="KW-0505">Motor protein</keyword>
<dbReference type="Gene3D" id="1.10.8.1220">
    <property type="match status" value="1"/>
</dbReference>
<accession>A0A7S0KGM3</accession>
<dbReference type="GO" id="GO:0030286">
    <property type="term" value="C:dynein complex"/>
    <property type="evidence" value="ECO:0007669"/>
    <property type="project" value="UniProtKB-KW"/>
</dbReference>
<dbReference type="FunFam" id="1.20.920.20:FF:000006">
    <property type="entry name" value="Dynein, axonemal, heavy chain 6"/>
    <property type="match status" value="1"/>
</dbReference>
<dbReference type="FunFam" id="1.10.8.720:FF:000001">
    <property type="entry name" value="dynein heavy chain 7, axonemal"/>
    <property type="match status" value="1"/>
</dbReference>
<dbReference type="Gene3D" id="3.40.50.300">
    <property type="entry name" value="P-loop containing nucleotide triphosphate hydrolases"/>
    <property type="match status" value="4"/>
</dbReference>
<sequence length="2582" mass="292226">MARKLVQTYRLCSEQLSSQDHYDYGMRAVIAVLRAAGNLKRRFPDEDEHVLMLRSIIDVNLCKFLSQDVPLFEGIISDLFPGVVLPKSDYTLMEKAMREACAEMNLQEDPYFFLKTTQLYEMIVVRHGLMLVGAPFSGKTMSYRVLARALSIMAERGEEGQVKCEYHCVNPKSITMGQLYGQNDPQTHEWQDGVLAKVYKGCASDPSPNRKWVMLDGPVDAIWIENMNTVLDDNKKLCLNSGEIVAMQGLMNMIFEVQDLAVASPATVSRCGMVYVQPSLLGWRPVMVSWLDTLPAGVTEAHKEQITALFDWLVPPCLRVATKICKMPQPMQEINLAQSLMRLFDSLLDEFKEPANIESMKEALVSVWIDSLFLFSLVWSIGASVDEEGRAKFDSYLRRLMFNDVPEELTMWMTPGLKGQGKIKCKPFPSGTEAAPETVYDFCFDKPSGTWKRWVDLKEDMPIGEDEAYSSIIVPTVDTIRYTFLIDTLVTHGKNFLFVGPTGTGKTAYIKRHVASGIDSELYSYTFMNFSAQTSANMTQDIVDGKLDKRKKGTFGPPPGKKMIVFVDDLNMPQVEEYGAQPPIELLRQFMDYSGWYDRRELTFRNLVDMQFIAAMGPPGGGRNNVTNRYLRHYHVICATPFNAATLTKIFSTLVEWWMRTKGLPEELHECQSSLVKGTIELYQTVQRELLPTPMKSHYTFNLRDLSKVLQGMLLITPDKCKALDVMTRLWVHESMRVFHDRLISVEDKDYYKVMASELVEKNFAVVLEGKYEDPPVPEGETPPEPEVDEDGNPVEYKLGTRAYKDLFEDRNIIFGDFLDQNCEPEERVYEEGDDIPKMIKIMEDYLEEYNFSATNQMNLVFFMDAAEHATRIARILRQPRGNAMLVGVGGSGKQSLTRFGSFMAGFKCFSIELTRGYGITEFRDDLKNLYVQTGIEGTPTVFLFTDTQIVTEGFVEDINNILNSGEVPNLFPYDERAAVMEQCRVRAKKAGQILESAEELWHYFIASCKANLHIILCFSPIGEAFRERLRQFPSLVNCCTIDWFREWPNDALEAVAFKILADVDVPAEERQKLLVMCKSFHKGVGELSEEYLAKEGRHNYVTPTSYLELLNMFTSLLAKQREAVSGAKRRYEVGLEKLAFTADAVRDMQDELTALKPNLIKTVAETEELMEKVQREKVEVVEPKKAAVDEEVAEAAKKGEAAGAVKKECEDLLAEAIPALEAAVAALDTITDKDIKYVNSFKSPPAMIKLVLESVCVALAVKPAKVPDPAGTGKMIEDYWPPSKKLLMDPTFIDQLRGYDKDNIDPVIMEKLRTRYIADETYTIEKAENAAAAAAGLCKWVFAMDSYDRVAKIVAPKQLALAEAEAEYQKIMDALKEKQDNLADIMGKLAAMEQQLEDSVNEKKRLEDEVDLCTVKLERAESLIGGLGGEGERWKESAAKLGIAYENLTGDMLIAAGMISYLGTFTMAFRDGIADSWVSMCKESGIPSSPKFSLQDVLGDPVAIRKWGIAGLPNDSFSIDNGIMIANARRWPLMIDPQGQANKWIKNMCKESGIDVIKLSNKDYLRTLANAIRFGRAVLLENIGEQLDAALEPLLQKQTFKQGGSEVIKMGDDIIPYHPDFRFYMTTKMRNPHYQPEVSVKVSLLNFFVTLDGLEDQLLGTVVMQERRDLAEAKNQLVVSNARMKAQLKDLEDKILYMLSNSTGNILDDEELINTLAQSKVTSDDITEKVAEAEVTERDIDQTREKYRPVATRASVLFFCISDLAIVDPMYQYSLAWFISLFIRGIEEADKPEEMEDEEARAKLPADDVEARIEILNEYFTYSLYNNICRSLFERHKLMFSLLLCVAIMQQRGEIDAQEWRFLLAGPTDTNISAKNPAPEWVTEKVWIEVVNASNLPAFAGFSDAFAASVNHYRKYFESGEAHRFPLDDTFDGKLNEFQKLLVIRCIRPDRFMLGVTDFVSAKLGSRFIEPPPFDLEACYAESRVDAPLIFVLSSGADPMADLLKLCEEKEMLQRFDQVSLGQGQGPKAEAMIERAMEEGMWVCLQNCHLAESWMPKLDVICETIDAEAVHPDFRLWLSAMPSPAFPVAILQNGIKMTLEPPKGLKANLIRSYTRITDEYMDECKDPASHKRLLFSICLFHAVIQDRRKFGPLGWNIRYDFTDGDLNMCQRQIKMMIDDYEEIPYKVIRVLCGEINYGGRVTDDKDRRLMNNLLNNYIIPEVLTDDFTFSPSPTYPSPKAQNVEEFVEFIKSLPLIPQPEIFGLHENADITCDQNETYSMFETVLSLQPRVAAGGGLSREEVIGAAARDIFDRCPSPFDIDAVGAKYPTDYNQSMNTVLTQECIRYNNLIVVMRRTLQESLKALKGLVVMTDELEAVTDSIFDNQVPDAWASKAYPSLKPLSSWVLDLLERIKFIDGWIDNGPPPVYWISGLFFPQAFLTGTLQNYARKNGFAIDSIQWNFVVQDTKTYENTKQPPENGCYITGFFLEGARWDYDTHLLTESRPKELYTDFPLMWLEPCKDRVAPTTGVYNCPAYKTLTRAGVLSTTGHSTNFVMYLEVPTDKSESHWINSSVALFTALMF</sequence>
<dbReference type="FunFam" id="3.10.490.20:FF:000001">
    <property type="entry name" value="dynein heavy chain 7, axonemal"/>
    <property type="match status" value="1"/>
</dbReference>
<dbReference type="InterPro" id="IPR027417">
    <property type="entry name" value="P-loop_NTPase"/>
</dbReference>
<dbReference type="Gene3D" id="1.10.472.130">
    <property type="match status" value="1"/>
</dbReference>
<dbReference type="PANTHER" id="PTHR22878:SF70">
    <property type="entry name" value="DYNEIN HEAVY CHAIN 2, AXONEMAL"/>
    <property type="match status" value="1"/>
</dbReference>
<keyword evidence="5" id="KW-0547">Nucleotide-binding</keyword>
<evidence type="ECO:0000256" key="7">
    <source>
        <dbReference type="ARBA" id="ARBA00022846"/>
    </source>
</evidence>
<evidence type="ECO:0000256" key="11">
    <source>
        <dbReference type="ARBA" id="ARBA00023175"/>
    </source>
</evidence>
<feature type="domain" description="Dynein heavy chain 3 AAA+ lid" evidence="22">
    <location>
        <begin position="676"/>
        <end position="765"/>
    </location>
</feature>
<evidence type="ECO:0000256" key="15">
    <source>
        <dbReference type="SAM" id="MobiDB-lite"/>
    </source>
</evidence>
<dbReference type="Pfam" id="PF12775">
    <property type="entry name" value="AAA_7"/>
    <property type="match status" value="1"/>
</dbReference>
<dbReference type="FunFam" id="3.40.50.300:FF:000362">
    <property type="entry name" value="Dynein, axonemal, heavy chain 6"/>
    <property type="match status" value="1"/>
</dbReference>
<evidence type="ECO:0000259" key="22">
    <source>
        <dbReference type="Pfam" id="PF17857"/>
    </source>
</evidence>
<gene>
    <name evidence="25" type="ORF">MSP1404_LOCUS2903</name>
</gene>
<dbReference type="InterPro" id="IPR041228">
    <property type="entry name" value="Dynein_C"/>
</dbReference>
<feature type="compositionally biased region" description="Acidic residues" evidence="15">
    <location>
        <begin position="782"/>
        <end position="793"/>
    </location>
</feature>
<dbReference type="InterPro" id="IPR043157">
    <property type="entry name" value="Dynein_AAA1S"/>
</dbReference>
<dbReference type="Gene3D" id="1.20.920.30">
    <property type="match status" value="1"/>
</dbReference>
<evidence type="ECO:0000313" key="25">
    <source>
        <dbReference type="EMBL" id="CAD8581023.1"/>
    </source>
</evidence>
<proteinExistence type="inferred from homology"/>
<dbReference type="FunFam" id="1.10.8.710:FF:000001">
    <property type="entry name" value="Dynein axonemal heavy chain 2"/>
    <property type="match status" value="1"/>
</dbReference>
<dbReference type="Gene3D" id="3.10.490.20">
    <property type="match status" value="1"/>
</dbReference>
<dbReference type="GO" id="GO:0060271">
    <property type="term" value="P:cilium assembly"/>
    <property type="evidence" value="ECO:0007669"/>
    <property type="project" value="UniProtKB-ARBA"/>
</dbReference>
<evidence type="ECO:0008006" key="26">
    <source>
        <dbReference type="Google" id="ProtNLM"/>
    </source>
</evidence>
<keyword evidence="12" id="KW-0206">Cytoskeleton</keyword>
<keyword evidence="4" id="KW-0493">Microtubule</keyword>
<feature type="region of interest" description="Disordered" evidence="15">
    <location>
        <begin position="772"/>
        <end position="794"/>
    </location>
</feature>
<dbReference type="GO" id="GO:0051959">
    <property type="term" value="F:dynein light intermediate chain binding"/>
    <property type="evidence" value="ECO:0007669"/>
    <property type="project" value="InterPro"/>
</dbReference>
<evidence type="ECO:0000256" key="4">
    <source>
        <dbReference type="ARBA" id="ARBA00022701"/>
    </source>
</evidence>
<dbReference type="InterPro" id="IPR042219">
    <property type="entry name" value="AAA_lid_11_sf"/>
</dbReference>
<feature type="domain" description="Dynein heavy chain coiled coil stalk" evidence="18">
    <location>
        <begin position="1131"/>
        <end position="1476"/>
    </location>
</feature>
<dbReference type="Pfam" id="PF18199">
    <property type="entry name" value="Dynein_C"/>
    <property type="match status" value="1"/>
</dbReference>
<dbReference type="Pfam" id="PF12780">
    <property type="entry name" value="AAA_8"/>
    <property type="match status" value="1"/>
</dbReference>
<evidence type="ECO:0000259" key="16">
    <source>
        <dbReference type="Pfam" id="PF03028"/>
    </source>
</evidence>
<dbReference type="Gene3D" id="1.10.8.720">
    <property type="entry name" value="Region D6 of dynein motor"/>
    <property type="match status" value="1"/>
</dbReference>
<dbReference type="InterPro" id="IPR024743">
    <property type="entry name" value="Dynein_HC_stalk"/>
</dbReference>
<evidence type="ECO:0000256" key="12">
    <source>
        <dbReference type="ARBA" id="ARBA00023212"/>
    </source>
</evidence>
<dbReference type="InterPro" id="IPR035706">
    <property type="entry name" value="AAA_9"/>
</dbReference>
<feature type="domain" description="Dynein heavy chain AAA module D4" evidence="19">
    <location>
        <begin position="858"/>
        <end position="1117"/>
    </location>
</feature>
<evidence type="ECO:0000256" key="1">
    <source>
        <dbReference type="ARBA" id="ARBA00004611"/>
    </source>
</evidence>
<keyword evidence="7" id="KW-0282">Flagellum</keyword>
<evidence type="ECO:0000256" key="8">
    <source>
        <dbReference type="ARBA" id="ARBA00023017"/>
    </source>
</evidence>
<protein>
    <recommendedName>
        <fullName evidence="26">Dynein heavy chain</fullName>
    </recommendedName>
</protein>
<feature type="domain" description="Dynein heavy chain region D6 P-loop" evidence="16">
    <location>
        <begin position="1988"/>
        <end position="2099"/>
    </location>
</feature>
<evidence type="ECO:0000256" key="13">
    <source>
        <dbReference type="ARBA" id="ARBA00023273"/>
    </source>
</evidence>
<dbReference type="Pfam" id="PF03028">
    <property type="entry name" value="Dynein_heavy"/>
    <property type="match status" value="1"/>
</dbReference>
<keyword evidence="3" id="KW-0963">Cytoplasm</keyword>
<dbReference type="FunFam" id="1.20.1270.280:FF:000001">
    <property type="entry name" value="dynein heavy chain 7, axonemal"/>
    <property type="match status" value="1"/>
</dbReference>
<dbReference type="InterPro" id="IPR041589">
    <property type="entry name" value="DNAH3_AAA_lid_1"/>
</dbReference>
<evidence type="ECO:0000259" key="20">
    <source>
        <dbReference type="Pfam" id="PF12781"/>
    </source>
</evidence>
<dbReference type="PANTHER" id="PTHR22878">
    <property type="entry name" value="DYNEIN HEAVY CHAIN 6, AXONEMAL-LIKE-RELATED"/>
    <property type="match status" value="1"/>
</dbReference>
<reference evidence="25" key="1">
    <citation type="submission" date="2021-01" db="EMBL/GenBank/DDBJ databases">
        <authorList>
            <person name="Corre E."/>
            <person name="Pelletier E."/>
            <person name="Niang G."/>
            <person name="Scheremetjew M."/>
            <person name="Finn R."/>
            <person name="Kale V."/>
            <person name="Holt S."/>
            <person name="Cochrane G."/>
            <person name="Meng A."/>
            <person name="Brown T."/>
            <person name="Cohen L."/>
        </authorList>
    </citation>
    <scope>NUCLEOTIDE SEQUENCE</scope>
    <source>
        <strain evidence="25">CCMP494</strain>
    </source>
</reference>
<dbReference type="GO" id="GO:0008569">
    <property type="term" value="F:minus-end-directed microtubule motor activity"/>
    <property type="evidence" value="ECO:0007669"/>
    <property type="project" value="InterPro"/>
</dbReference>
<evidence type="ECO:0000256" key="2">
    <source>
        <dbReference type="ARBA" id="ARBA00008887"/>
    </source>
</evidence>
<keyword evidence="8" id="KW-0243">Dynein</keyword>
<evidence type="ECO:0000256" key="3">
    <source>
        <dbReference type="ARBA" id="ARBA00022490"/>
    </source>
</evidence>
<evidence type="ECO:0000259" key="19">
    <source>
        <dbReference type="Pfam" id="PF12780"/>
    </source>
</evidence>
<evidence type="ECO:0000256" key="10">
    <source>
        <dbReference type="ARBA" id="ARBA00023069"/>
    </source>
</evidence>
<comment type="similarity">
    <text evidence="2">Belongs to the dynein heavy chain family.</text>
</comment>
<dbReference type="InterPro" id="IPR041658">
    <property type="entry name" value="AAA_lid_11"/>
</dbReference>
<dbReference type="FunFam" id="3.40.50.300:FF:002141">
    <property type="entry name" value="Dynein heavy chain"/>
    <property type="match status" value="1"/>
</dbReference>
<dbReference type="Gene3D" id="6.10.140.1060">
    <property type="match status" value="1"/>
</dbReference>
<dbReference type="Pfam" id="PF12781">
    <property type="entry name" value="AAA_9"/>
    <property type="match status" value="1"/>
</dbReference>
<dbReference type="FunFam" id="3.40.50.300:FF:000223">
    <property type="entry name" value="Dynein heavy chain 3, axonemal"/>
    <property type="match status" value="1"/>
</dbReference>
<feature type="domain" description="Dynein heavy chain hydrolytic ATP-binding dynein motor region" evidence="17">
    <location>
        <begin position="1"/>
        <end position="140"/>
    </location>
</feature>
<evidence type="ECO:0000256" key="9">
    <source>
        <dbReference type="ARBA" id="ARBA00023054"/>
    </source>
</evidence>
<evidence type="ECO:0000259" key="18">
    <source>
        <dbReference type="Pfam" id="PF12777"/>
    </source>
</evidence>
<dbReference type="GO" id="GO:0007018">
    <property type="term" value="P:microtubule-based movement"/>
    <property type="evidence" value="ECO:0007669"/>
    <property type="project" value="InterPro"/>
</dbReference>
<evidence type="ECO:0000256" key="6">
    <source>
        <dbReference type="ARBA" id="ARBA00022840"/>
    </source>
</evidence>
<dbReference type="InterPro" id="IPR043160">
    <property type="entry name" value="Dynein_C_barrel"/>
</dbReference>
<keyword evidence="10" id="KW-0969">Cilium</keyword>
<dbReference type="Pfam" id="PF12774">
    <property type="entry name" value="AAA_6"/>
    <property type="match status" value="1"/>
</dbReference>
<keyword evidence="6" id="KW-0067">ATP-binding</keyword>
<dbReference type="GO" id="GO:0005929">
    <property type="term" value="C:cilium"/>
    <property type="evidence" value="ECO:0007669"/>
    <property type="project" value="UniProtKB-ARBA"/>
</dbReference>
<evidence type="ECO:0000259" key="24">
    <source>
        <dbReference type="Pfam" id="PF18199"/>
    </source>
</evidence>
<feature type="domain" description="Dynein heavy chain C-terminal" evidence="24">
    <location>
        <begin position="2275"/>
        <end position="2577"/>
    </location>
</feature>
<dbReference type="InterPro" id="IPR035699">
    <property type="entry name" value="AAA_6"/>
</dbReference>
<dbReference type="FunFam" id="1.10.472.130:FF:000005">
    <property type="entry name" value="Dynein axonemal heavy chain 7"/>
    <property type="match status" value="1"/>
</dbReference>
<comment type="subcellular location">
    <subcellularLocation>
        <location evidence="1">Cytoplasm</location>
        <location evidence="1">Cytoskeleton</location>
        <location evidence="1">Flagellum axoneme</location>
    </subcellularLocation>
</comment>
<dbReference type="FunFam" id="1.10.8.1220:FF:000001">
    <property type="entry name" value="Dynein axonemal heavy chain 5"/>
    <property type="match status" value="1"/>
</dbReference>
<dbReference type="Pfam" id="PF12777">
    <property type="entry name" value="MT"/>
    <property type="match status" value="1"/>
</dbReference>
<evidence type="ECO:0000259" key="21">
    <source>
        <dbReference type="Pfam" id="PF17852"/>
    </source>
</evidence>
<dbReference type="FunFam" id="3.40.50.300:FF:001328">
    <property type="entry name" value="Dynein heavy chain 6, axonemal"/>
    <property type="match status" value="1"/>
</dbReference>
<evidence type="ECO:0000256" key="14">
    <source>
        <dbReference type="SAM" id="Coils"/>
    </source>
</evidence>
<dbReference type="Pfam" id="PF17852">
    <property type="entry name" value="Dynein_AAA_lid"/>
    <property type="match status" value="1"/>
</dbReference>
<dbReference type="SUPFAM" id="SSF52540">
    <property type="entry name" value="P-loop containing nucleoside triphosphate hydrolases"/>
    <property type="match status" value="3"/>
</dbReference>